<comment type="similarity">
    <text evidence="1">Belongs to the bZIP family. Fos subfamily.</text>
</comment>
<sequence>MYLSSGLEYDSSRSSTASPSGDNLFQYSSSAVSYSNVGSPCQSQGINSKISFTPTITDISASSDMKWMLQPTTLISTMSPCNSRGSPYNVRGSNIPQSRTGTIKRTDSKNYNTGRRGRNEQLSSEEEQKRRVRRERNKLAAAKCRNRRREITDTLQAETDSLEDEKSALQNEIASLLKQKERLELILLVHKPICKIPSEKDSESPMESVSSHLSIQHPTAHPSGSKLEVPATFSRKTSVFGTSHALGNETASTVQMSDLDASLEESLDLLESLRATSVEKSQSVPDIDLSTSLYTQDWEPLYTPATGDSGPLCTPVVTCTPTCATYTSSFSFAYPEADLLDSCRVAHRKESSSNEPSSDPLGSPTLLAL</sequence>
<dbReference type="GO" id="GO:0033555">
    <property type="term" value="P:multicellular organismal response to stress"/>
    <property type="evidence" value="ECO:0007669"/>
    <property type="project" value="Ensembl"/>
</dbReference>
<dbReference type="Ensembl" id="ENSPKIT00000029263.1">
    <property type="protein sequence ID" value="ENSPKIP00000005269.1"/>
    <property type="gene ID" value="ENSPKIG00000022013.1"/>
</dbReference>
<reference evidence="7" key="2">
    <citation type="submission" date="2025-09" db="UniProtKB">
        <authorList>
            <consortium name="Ensembl"/>
        </authorList>
    </citation>
    <scope>IDENTIFICATION</scope>
</reference>
<dbReference type="Gene3D" id="1.20.5.170">
    <property type="match status" value="1"/>
</dbReference>
<dbReference type="KEGG" id="pki:111844443"/>
<feature type="compositionally biased region" description="Polar residues" evidence="5">
    <location>
        <begin position="12"/>
        <end position="21"/>
    </location>
</feature>
<dbReference type="PANTHER" id="PTHR23351:SF4">
    <property type="entry name" value="PROTEIN C-FOS"/>
    <property type="match status" value="1"/>
</dbReference>
<name>A0A3B3QHJ2_9TELE</name>
<feature type="region of interest" description="Disordered" evidence="5">
    <location>
        <begin position="1"/>
        <end position="21"/>
    </location>
</feature>
<dbReference type="SUPFAM" id="SSF57959">
    <property type="entry name" value="Leucine zipper domain"/>
    <property type="match status" value="1"/>
</dbReference>
<dbReference type="STRING" id="1676925.ENSPKIP00000005269"/>
<feature type="region of interest" description="Disordered" evidence="5">
    <location>
        <begin position="349"/>
        <end position="369"/>
    </location>
</feature>
<reference evidence="7" key="1">
    <citation type="submission" date="2025-08" db="UniProtKB">
        <authorList>
            <consortium name="Ensembl"/>
        </authorList>
    </citation>
    <scope>IDENTIFICATION</scope>
</reference>
<evidence type="ECO:0000256" key="1">
    <source>
        <dbReference type="ARBA" id="ARBA00007619"/>
    </source>
</evidence>
<evidence type="ECO:0000256" key="5">
    <source>
        <dbReference type="SAM" id="MobiDB-lite"/>
    </source>
</evidence>
<keyword evidence="8" id="KW-1185">Reference proteome</keyword>
<evidence type="ECO:0000313" key="8">
    <source>
        <dbReference type="Proteomes" id="UP000261540"/>
    </source>
</evidence>
<evidence type="ECO:0000256" key="2">
    <source>
        <dbReference type="ARBA" id="ARBA00023125"/>
    </source>
</evidence>
<dbReference type="OrthoDB" id="5866312at2759"/>
<dbReference type="SMART" id="SM00338">
    <property type="entry name" value="BRLZ"/>
    <property type="match status" value="1"/>
</dbReference>
<feature type="compositionally biased region" description="Polar residues" evidence="5">
    <location>
        <begin position="78"/>
        <end position="113"/>
    </location>
</feature>
<dbReference type="AlphaFoldDB" id="A0A3B3QHJ2"/>
<dbReference type="InterPro" id="IPR046347">
    <property type="entry name" value="bZIP_sf"/>
</dbReference>
<evidence type="ECO:0000313" key="7">
    <source>
        <dbReference type="Ensembl" id="ENSPKIP00000005269.1"/>
    </source>
</evidence>
<dbReference type="PANTHER" id="PTHR23351">
    <property type="entry name" value="FOS TRANSCRIPTION FACTOR-RELATED"/>
    <property type="match status" value="1"/>
</dbReference>
<keyword evidence="2" id="KW-0238">DNA-binding</keyword>
<dbReference type="GO" id="GO:0005634">
    <property type="term" value="C:nucleus"/>
    <property type="evidence" value="ECO:0007669"/>
    <property type="project" value="TreeGrafter"/>
</dbReference>
<dbReference type="GO" id="GO:0000981">
    <property type="term" value="F:DNA-binding transcription factor activity, RNA polymerase II-specific"/>
    <property type="evidence" value="ECO:0007669"/>
    <property type="project" value="TreeGrafter"/>
</dbReference>
<dbReference type="GO" id="GO:0061026">
    <property type="term" value="P:cardiac muscle tissue regeneration"/>
    <property type="evidence" value="ECO:0007669"/>
    <property type="project" value="Ensembl"/>
</dbReference>
<dbReference type="GeneTree" id="ENSGT00940000159276"/>
<feature type="domain" description="BZIP" evidence="6">
    <location>
        <begin position="127"/>
        <end position="190"/>
    </location>
</feature>
<feature type="region of interest" description="Disordered" evidence="5">
    <location>
        <begin position="78"/>
        <end position="137"/>
    </location>
</feature>
<accession>A0A3B3QHJ2</accession>
<protein>
    <recommendedName>
        <fullName evidence="3">Protein c-Fos</fullName>
    </recommendedName>
    <alternativeName>
        <fullName evidence="4">Cellular oncogene fos</fullName>
    </alternativeName>
</protein>
<dbReference type="Proteomes" id="UP000261540">
    <property type="component" value="Unplaced"/>
</dbReference>
<dbReference type="InterPro" id="IPR004827">
    <property type="entry name" value="bZIP"/>
</dbReference>
<organism evidence="7 8">
    <name type="scientific">Paramormyrops kingsleyae</name>
    <dbReference type="NCBI Taxonomy" id="1676925"/>
    <lineage>
        <taxon>Eukaryota</taxon>
        <taxon>Metazoa</taxon>
        <taxon>Chordata</taxon>
        <taxon>Craniata</taxon>
        <taxon>Vertebrata</taxon>
        <taxon>Euteleostomi</taxon>
        <taxon>Actinopterygii</taxon>
        <taxon>Neopterygii</taxon>
        <taxon>Teleostei</taxon>
        <taxon>Osteoglossocephala</taxon>
        <taxon>Osteoglossomorpha</taxon>
        <taxon>Osteoglossiformes</taxon>
        <taxon>Mormyridae</taxon>
        <taxon>Paramormyrops</taxon>
    </lineage>
</organism>
<evidence type="ECO:0000256" key="3">
    <source>
        <dbReference type="ARBA" id="ARBA00029563"/>
    </source>
</evidence>
<dbReference type="PROSITE" id="PS00036">
    <property type="entry name" value="BZIP_BASIC"/>
    <property type="match status" value="1"/>
</dbReference>
<dbReference type="CDD" id="cd14721">
    <property type="entry name" value="bZIP_Fos"/>
    <property type="match status" value="1"/>
</dbReference>
<dbReference type="GO" id="GO:0000978">
    <property type="term" value="F:RNA polymerase II cis-regulatory region sequence-specific DNA binding"/>
    <property type="evidence" value="ECO:0007669"/>
    <property type="project" value="TreeGrafter"/>
</dbReference>
<dbReference type="PROSITE" id="PS50217">
    <property type="entry name" value="BZIP"/>
    <property type="match status" value="1"/>
</dbReference>
<dbReference type="FunFam" id="1.20.5.170:FF:000006">
    <property type="entry name" value="fos-related antigen 2 isoform X1"/>
    <property type="match status" value="1"/>
</dbReference>
<proteinExistence type="inferred from homology"/>
<dbReference type="Pfam" id="PF00170">
    <property type="entry name" value="bZIP_1"/>
    <property type="match status" value="1"/>
</dbReference>
<evidence type="ECO:0000256" key="4">
    <source>
        <dbReference type="ARBA" id="ARBA00031103"/>
    </source>
</evidence>
<dbReference type="PRINTS" id="PR00042">
    <property type="entry name" value="LEUZIPPRFOS"/>
</dbReference>
<evidence type="ECO:0000259" key="6">
    <source>
        <dbReference type="PROSITE" id="PS50217"/>
    </source>
</evidence>
<dbReference type="InterPro" id="IPR000837">
    <property type="entry name" value="AP-1"/>
</dbReference>